<gene>
    <name evidence="1" type="ordered locus">Palpr_1141</name>
</gene>
<dbReference type="AlphaFoldDB" id="E4T3J4"/>
<dbReference type="STRING" id="694427.Palpr_1141"/>
<dbReference type="PANTHER" id="PTHR41244:SF1">
    <property type="entry name" value="GLYCOSYLTRANSFERASE"/>
    <property type="match status" value="1"/>
</dbReference>
<proteinExistence type="predicted"/>
<evidence type="ECO:0000313" key="2">
    <source>
        <dbReference type="Proteomes" id="UP000008718"/>
    </source>
</evidence>
<dbReference type="InterPro" id="IPR032719">
    <property type="entry name" value="WbsX"/>
</dbReference>
<dbReference type="RefSeq" id="WP_013444657.1">
    <property type="nucleotide sequence ID" value="NC_014734.1"/>
</dbReference>
<dbReference type="PANTHER" id="PTHR41244">
    <property type="entry name" value="RHAMNAN SYNTHESIS F"/>
    <property type="match status" value="1"/>
</dbReference>
<dbReference type="Proteomes" id="UP000008718">
    <property type="component" value="Chromosome"/>
</dbReference>
<protein>
    <submittedName>
        <fullName evidence="1">Polysaccharide biosynthesis protein</fullName>
    </submittedName>
</protein>
<keyword evidence="2" id="KW-1185">Reference proteome</keyword>
<name>E4T3J4_PALPW</name>
<accession>E4T3J4</accession>
<evidence type="ECO:0000313" key="1">
    <source>
        <dbReference type="EMBL" id="ADQ79288.1"/>
    </source>
</evidence>
<dbReference type="Gene3D" id="3.20.20.80">
    <property type="entry name" value="Glycosidases"/>
    <property type="match status" value="1"/>
</dbReference>
<reference evidence="1 2" key="2">
    <citation type="journal article" date="2011" name="Stand. Genomic Sci.">
        <title>Complete genome sequence of Paludibacter propionicigenes type strain (WB4).</title>
        <authorList>
            <person name="Gronow S."/>
            <person name="Munk C."/>
            <person name="Lapidus A."/>
            <person name="Nolan M."/>
            <person name="Lucas S."/>
            <person name="Hammon N."/>
            <person name="Deshpande S."/>
            <person name="Cheng J.F."/>
            <person name="Tapia R."/>
            <person name="Han C."/>
            <person name="Goodwin L."/>
            <person name="Pitluck S."/>
            <person name="Liolios K."/>
            <person name="Ivanova N."/>
            <person name="Mavromatis K."/>
            <person name="Mikhailova N."/>
            <person name="Pati A."/>
            <person name="Chen A."/>
            <person name="Palaniappan K."/>
            <person name="Land M."/>
            <person name="Hauser L."/>
            <person name="Chang Y.J."/>
            <person name="Jeffries C.D."/>
            <person name="Brambilla E."/>
            <person name="Rohde M."/>
            <person name="Goker M."/>
            <person name="Detter J.C."/>
            <person name="Woyke T."/>
            <person name="Bristow J."/>
            <person name="Eisen J.A."/>
            <person name="Markowitz V."/>
            <person name="Hugenholtz P."/>
            <person name="Kyrpides N.C."/>
            <person name="Klenk H.P."/>
        </authorList>
    </citation>
    <scope>NUCLEOTIDE SEQUENCE [LARGE SCALE GENOMIC DNA]</scope>
    <source>
        <strain evidence="2">DSM 17365 / JCM 13257 / WB4</strain>
    </source>
</reference>
<sequence length="383" mass="45283">MIKPIAIYLPQYHTIPENDAAWGKGFTEWINVKKAEPLFEAHYQPHVPNESVGYYDLSEPEVLIRQAAMAKEYGIYGFAYYHYWFNGKRLLETPLDNMLQSGKPDFPFLYIWANENWTKRWDGLDQEIIIKQDYSLEDDKSHIDFLCKNVFSDQRYIKIDEKPVFIIYRTELFPDIKETVKMWRKVAKNNGYKGLYLVRVESFVGKVNPKTIGFDAAMEFAPDWSCCNPSNKFYPLNCIDYPTSVFNMILKNYNYPVFRCVFPSWDNTARKNSKGTIFINNDIDVFKYYLQRIVEFTQQSTNKEKYIFINAWNEWGEGCHIEPDCRTNFKYLEVIKQTLKGNMTNSNFMNYIYISNIVVFLRSFKIIRLLMSVLKVSPSKKNA</sequence>
<dbReference type="OrthoDB" id="9816424at2"/>
<organism evidence="1 2">
    <name type="scientific">Paludibacter propionicigenes (strain DSM 17365 / JCM 13257 / WB4)</name>
    <dbReference type="NCBI Taxonomy" id="694427"/>
    <lineage>
        <taxon>Bacteria</taxon>
        <taxon>Pseudomonadati</taxon>
        <taxon>Bacteroidota</taxon>
        <taxon>Bacteroidia</taxon>
        <taxon>Bacteroidales</taxon>
        <taxon>Paludibacteraceae</taxon>
        <taxon>Paludibacter</taxon>
    </lineage>
</organism>
<dbReference type="eggNOG" id="COG0457">
    <property type="taxonomic scope" value="Bacteria"/>
</dbReference>
<dbReference type="KEGG" id="ppn:Palpr_1141"/>
<dbReference type="EMBL" id="CP002345">
    <property type="protein sequence ID" value="ADQ79288.1"/>
    <property type="molecule type" value="Genomic_DNA"/>
</dbReference>
<dbReference type="Pfam" id="PF14307">
    <property type="entry name" value="Glyco_tran_WbsX"/>
    <property type="match status" value="1"/>
</dbReference>
<reference key="1">
    <citation type="submission" date="2010-11" db="EMBL/GenBank/DDBJ databases">
        <title>The complete genome of Paludibacter propionicigenes DSM 17365.</title>
        <authorList>
            <consortium name="US DOE Joint Genome Institute (JGI-PGF)"/>
            <person name="Lucas S."/>
            <person name="Copeland A."/>
            <person name="Lapidus A."/>
            <person name="Bruce D."/>
            <person name="Goodwin L."/>
            <person name="Pitluck S."/>
            <person name="Kyrpides N."/>
            <person name="Mavromatis K."/>
            <person name="Ivanova N."/>
            <person name="Munk A.C."/>
            <person name="Brettin T."/>
            <person name="Detter J.C."/>
            <person name="Han C."/>
            <person name="Tapia R."/>
            <person name="Land M."/>
            <person name="Hauser L."/>
            <person name="Markowitz V."/>
            <person name="Cheng J.-F."/>
            <person name="Hugenholtz P."/>
            <person name="Woyke T."/>
            <person name="Wu D."/>
            <person name="Gronow S."/>
            <person name="Wellnitz S."/>
            <person name="Brambilla E."/>
            <person name="Klenk H.-P."/>
            <person name="Eisen J.A."/>
        </authorList>
    </citation>
    <scope>NUCLEOTIDE SEQUENCE</scope>
    <source>
        <strain>WB4</strain>
    </source>
</reference>
<dbReference type="HOGENOM" id="CLU_038570_0_0_10"/>
<dbReference type="CDD" id="cd11579">
    <property type="entry name" value="Glyco_tran_WbsX"/>
    <property type="match status" value="1"/>
</dbReference>